<evidence type="ECO:0000313" key="3">
    <source>
        <dbReference type="Proteomes" id="UP000008703"/>
    </source>
</evidence>
<evidence type="ECO:0000313" key="2">
    <source>
        <dbReference type="EMBL" id="AEM88952.1"/>
    </source>
</evidence>
<reference evidence="2" key="1">
    <citation type="submission" date="2011-08" db="EMBL/GenBank/DDBJ databases">
        <title>Complete sequence of plasmid 2 of Streptomyces violaceusniger Tu 4113.</title>
        <authorList>
            <consortium name="US DOE Joint Genome Institute"/>
            <person name="Lucas S."/>
            <person name="Han J."/>
            <person name="Lapidus A."/>
            <person name="Cheng J.-F."/>
            <person name="Goodwin L."/>
            <person name="Pitluck S."/>
            <person name="Peters L."/>
            <person name="Ivanova N."/>
            <person name="Daligault H."/>
            <person name="Detter J.C."/>
            <person name="Han C."/>
            <person name="Tapia R."/>
            <person name="Land M."/>
            <person name="Hauser L."/>
            <person name="Kyrpides N."/>
            <person name="Ivanova N."/>
            <person name="Pagani I."/>
            <person name="Hagen A."/>
            <person name="Katz L."/>
            <person name="Fiedler H.-P."/>
            <person name="Keasling J."/>
            <person name="Fortman J."/>
            <person name="Woyke T."/>
        </authorList>
    </citation>
    <scope>NUCLEOTIDE SEQUENCE [LARGE SCALE GENOMIC DNA]</scope>
    <source>
        <strain evidence="2">Tu 4113</strain>
        <plasmid evidence="2">pSTRVI02</plasmid>
    </source>
</reference>
<gene>
    <name evidence="2" type="ORF">Strvi_0179</name>
</gene>
<dbReference type="Gene3D" id="1.10.260.40">
    <property type="entry name" value="lambda repressor-like DNA-binding domains"/>
    <property type="match status" value="1"/>
</dbReference>
<evidence type="ECO:0000259" key="1">
    <source>
        <dbReference type="PROSITE" id="PS50943"/>
    </source>
</evidence>
<dbReference type="Pfam" id="PF01381">
    <property type="entry name" value="HTH_3"/>
    <property type="match status" value="1"/>
</dbReference>
<dbReference type="AlphaFoldDB" id="G2PI01"/>
<dbReference type="KEGG" id="svl:Strvi_0179"/>
<dbReference type="CDD" id="cd00093">
    <property type="entry name" value="HTH_XRE"/>
    <property type="match status" value="1"/>
</dbReference>
<dbReference type="GO" id="GO:0003677">
    <property type="term" value="F:DNA binding"/>
    <property type="evidence" value="ECO:0007669"/>
    <property type="project" value="InterPro"/>
</dbReference>
<dbReference type="EMBL" id="CP002996">
    <property type="protein sequence ID" value="AEM88952.1"/>
    <property type="molecule type" value="Genomic_DNA"/>
</dbReference>
<accession>G2PI01</accession>
<dbReference type="HOGENOM" id="CLU_2385010_0_0_11"/>
<dbReference type="InterPro" id="IPR010982">
    <property type="entry name" value="Lambda_DNA-bd_dom_sf"/>
</dbReference>
<dbReference type="RefSeq" id="WP_014043887.1">
    <property type="nucleotide sequence ID" value="NC_015952.1"/>
</dbReference>
<dbReference type="SUPFAM" id="SSF47413">
    <property type="entry name" value="lambda repressor-like DNA-binding domains"/>
    <property type="match status" value="1"/>
</dbReference>
<dbReference type="PROSITE" id="PS50943">
    <property type="entry name" value="HTH_CROC1"/>
    <property type="match status" value="1"/>
</dbReference>
<geneLocation type="plasmid" evidence="2 3">
    <name>pSTRVI02</name>
</geneLocation>
<protein>
    <recommendedName>
        <fullName evidence="1">HTH cro/C1-type domain-containing protein</fullName>
    </recommendedName>
</protein>
<dbReference type="Proteomes" id="UP000008703">
    <property type="component" value="Plasmid pSTRVI02"/>
</dbReference>
<keyword evidence="2" id="KW-0614">Plasmid</keyword>
<sequence length="94" mass="10310">MSTNLTGDETNTLSRLVSSGTARTIRERAGFTASDFASRVGVASRTLRAWEEGKSTPRQPYAARKYLSELRQASLSIVNRVEQNRASRPGTGHL</sequence>
<keyword evidence="3" id="KW-1185">Reference proteome</keyword>
<feature type="domain" description="HTH cro/C1-type" evidence="1">
    <location>
        <begin position="23"/>
        <end position="64"/>
    </location>
</feature>
<proteinExistence type="predicted"/>
<name>G2PI01_STRV4</name>
<dbReference type="InterPro" id="IPR001387">
    <property type="entry name" value="Cro/C1-type_HTH"/>
</dbReference>
<organism evidence="2 3">
    <name type="scientific">Streptomyces violaceusniger (strain Tu 4113)</name>
    <dbReference type="NCBI Taxonomy" id="653045"/>
    <lineage>
        <taxon>Bacteria</taxon>
        <taxon>Bacillati</taxon>
        <taxon>Actinomycetota</taxon>
        <taxon>Actinomycetes</taxon>
        <taxon>Kitasatosporales</taxon>
        <taxon>Streptomycetaceae</taxon>
        <taxon>Streptomyces</taxon>
        <taxon>Streptomyces violaceusniger group</taxon>
    </lineage>
</organism>